<evidence type="ECO:0000256" key="1">
    <source>
        <dbReference type="ARBA" id="ARBA00004429"/>
    </source>
</evidence>
<keyword evidence="6 10" id="KW-0812">Transmembrane</keyword>
<sequence>MTAEARFERLSATPMRSVTGQGARGGLHPVARIREILQHRQLLWLLTRRDLQVRYRGSALGFLWTLIKPLVMLATYYLVLGQILGAARGIEDFAIYVFSGLTIYALFSESVGAAAGSIVNNAGLVKKIYVPREVFPLASVGGALFLVGMQFVVLVGAIVFSGAWPDFSGIGYLVPSILLILIYALGFGLLLSVLNVYLRDVQYITEIVLTLLMWSAPIVYSWRRVSDVIGEFHLPTWILDVYTSNPITIAVLGFHRSLWGGGTAADYPGDLWERMLIAGLIGLVFLAFAQWVFQRRQGNVAQEL</sequence>
<evidence type="ECO:0000256" key="6">
    <source>
        <dbReference type="ARBA" id="ARBA00022692"/>
    </source>
</evidence>
<feature type="transmembrane region" description="Helical" evidence="10">
    <location>
        <begin position="203"/>
        <end position="222"/>
    </location>
</feature>
<keyword evidence="8 10" id="KW-0472">Membrane</keyword>
<accession>A0A852YG05</accession>
<dbReference type="GO" id="GO:0015920">
    <property type="term" value="P:lipopolysaccharide transport"/>
    <property type="evidence" value="ECO:0007669"/>
    <property type="project" value="TreeGrafter"/>
</dbReference>
<keyword evidence="7 10" id="KW-1133">Transmembrane helix</keyword>
<dbReference type="PANTHER" id="PTHR30413">
    <property type="entry name" value="INNER MEMBRANE TRANSPORT PERMEASE"/>
    <property type="match status" value="1"/>
</dbReference>
<dbReference type="RefSeq" id="WP_179566443.1">
    <property type="nucleotide sequence ID" value="NZ_JACBZY010000001.1"/>
</dbReference>
<reference evidence="12 13" key="1">
    <citation type="submission" date="2020-07" db="EMBL/GenBank/DDBJ databases">
        <title>Sequencing the genomes of 1000 actinobacteria strains.</title>
        <authorList>
            <person name="Klenk H.-P."/>
        </authorList>
    </citation>
    <scope>NUCLEOTIDE SEQUENCE [LARGE SCALE GENOMIC DNA]</scope>
    <source>
        <strain evidence="12 13">DSM 23141</strain>
    </source>
</reference>
<evidence type="ECO:0000313" key="13">
    <source>
        <dbReference type="Proteomes" id="UP000553888"/>
    </source>
</evidence>
<dbReference type="GO" id="GO:0140359">
    <property type="term" value="F:ABC-type transporter activity"/>
    <property type="evidence" value="ECO:0007669"/>
    <property type="project" value="InterPro"/>
</dbReference>
<name>A0A852YG05_9MICO</name>
<keyword evidence="13" id="KW-1185">Reference proteome</keyword>
<protein>
    <recommendedName>
        <fullName evidence="10">Transport permease protein</fullName>
    </recommendedName>
</protein>
<dbReference type="GO" id="GO:0043190">
    <property type="term" value="C:ATP-binding cassette (ABC) transporter complex"/>
    <property type="evidence" value="ECO:0007669"/>
    <property type="project" value="InterPro"/>
</dbReference>
<keyword evidence="5" id="KW-0997">Cell inner membrane</keyword>
<dbReference type="InterPro" id="IPR000412">
    <property type="entry name" value="ABC_2_transport"/>
</dbReference>
<evidence type="ECO:0000256" key="10">
    <source>
        <dbReference type="RuleBase" id="RU361157"/>
    </source>
</evidence>
<dbReference type="Pfam" id="PF01061">
    <property type="entry name" value="ABC2_membrane"/>
    <property type="match status" value="1"/>
</dbReference>
<organism evidence="12 13">
    <name type="scientific">Schumannella luteola</name>
    <dbReference type="NCBI Taxonomy" id="472059"/>
    <lineage>
        <taxon>Bacteria</taxon>
        <taxon>Bacillati</taxon>
        <taxon>Actinomycetota</taxon>
        <taxon>Actinomycetes</taxon>
        <taxon>Micrococcales</taxon>
        <taxon>Microbacteriaceae</taxon>
        <taxon>Schumannella</taxon>
    </lineage>
</organism>
<evidence type="ECO:0000256" key="8">
    <source>
        <dbReference type="ARBA" id="ARBA00023136"/>
    </source>
</evidence>
<dbReference type="InterPro" id="IPR047817">
    <property type="entry name" value="ABC2_TM_bact-type"/>
</dbReference>
<proteinExistence type="inferred from homology"/>
<feature type="transmembrane region" description="Helical" evidence="10">
    <location>
        <begin position="172"/>
        <end position="197"/>
    </location>
</feature>
<dbReference type="InterPro" id="IPR013525">
    <property type="entry name" value="ABC2_TM"/>
</dbReference>
<evidence type="ECO:0000256" key="5">
    <source>
        <dbReference type="ARBA" id="ARBA00022519"/>
    </source>
</evidence>
<evidence type="ECO:0000256" key="3">
    <source>
        <dbReference type="ARBA" id="ARBA00022448"/>
    </source>
</evidence>
<comment type="subcellular location">
    <subcellularLocation>
        <location evidence="1">Cell inner membrane</location>
        <topology evidence="1">Multi-pass membrane protein</topology>
    </subcellularLocation>
    <subcellularLocation>
        <location evidence="10">Cell membrane</location>
        <topology evidence="10">Multi-pass membrane protein</topology>
    </subcellularLocation>
</comment>
<dbReference type="PRINTS" id="PR00164">
    <property type="entry name" value="ABC2TRNSPORT"/>
</dbReference>
<evidence type="ECO:0000256" key="7">
    <source>
        <dbReference type="ARBA" id="ARBA00022989"/>
    </source>
</evidence>
<feature type="transmembrane region" description="Helical" evidence="10">
    <location>
        <begin position="59"/>
        <end position="81"/>
    </location>
</feature>
<evidence type="ECO:0000313" key="12">
    <source>
        <dbReference type="EMBL" id="NYG98727.1"/>
    </source>
</evidence>
<comment type="caution">
    <text evidence="12">The sequence shown here is derived from an EMBL/GenBank/DDBJ whole genome shotgun (WGS) entry which is preliminary data.</text>
</comment>
<dbReference type="EMBL" id="JACBZY010000001">
    <property type="protein sequence ID" value="NYG98727.1"/>
    <property type="molecule type" value="Genomic_DNA"/>
</dbReference>
<comment type="similarity">
    <text evidence="2 10">Belongs to the ABC-2 integral membrane protein family.</text>
</comment>
<gene>
    <name evidence="12" type="ORF">BJ979_001353</name>
</gene>
<keyword evidence="3 10" id="KW-0813">Transport</keyword>
<keyword evidence="9" id="KW-0046">Antibiotic resistance</keyword>
<feature type="transmembrane region" description="Helical" evidence="10">
    <location>
        <begin position="135"/>
        <end position="160"/>
    </location>
</feature>
<keyword evidence="4 10" id="KW-1003">Cell membrane</keyword>
<evidence type="ECO:0000256" key="4">
    <source>
        <dbReference type="ARBA" id="ARBA00022475"/>
    </source>
</evidence>
<dbReference type="Proteomes" id="UP000553888">
    <property type="component" value="Unassembled WGS sequence"/>
</dbReference>
<evidence type="ECO:0000256" key="9">
    <source>
        <dbReference type="ARBA" id="ARBA00023251"/>
    </source>
</evidence>
<dbReference type="GO" id="GO:0046677">
    <property type="term" value="P:response to antibiotic"/>
    <property type="evidence" value="ECO:0007669"/>
    <property type="project" value="UniProtKB-KW"/>
</dbReference>
<dbReference type="AlphaFoldDB" id="A0A852YG05"/>
<evidence type="ECO:0000259" key="11">
    <source>
        <dbReference type="PROSITE" id="PS51012"/>
    </source>
</evidence>
<feature type="transmembrane region" description="Helical" evidence="10">
    <location>
        <begin position="275"/>
        <end position="293"/>
    </location>
</feature>
<feature type="domain" description="ABC transmembrane type-2" evidence="11">
    <location>
        <begin position="60"/>
        <end position="296"/>
    </location>
</feature>
<dbReference type="PROSITE" id="PS51012">
    <property type="entry name" value="ABC_TM2"/>
    <property type="match status" value="1"/>
</dbReference>
<dbReference type="PANTHER" id="PTHR30413:SF8">
    <property type="entry name" value="TRANSPORT PERMEASE PROTEIN"/>
    <property type="match status" value="1"/>
</dbReference>
<evidence type="ECO:0000256" key="2">
    <source>
        <dbReference type="ARBA" id="ARBA00007783"/>
    </source>
</evidence>
<feature type="transmembrane region" description="Helical" evidence="10">
    <location>
        <begin position="93"/>
        <end position="115"/>
    </location>
</feature>